<keyword evidence="1" id="KW-1133">Transmembrane helix</keyword>
<dbReference type="AlphaFoldDB" id="A8LIF2"/>
<dbReference type="EMBL" id="CP000830">
    <property type="protein sequence ID" value="ABV93006.1"/>
    <property type="molecule type" value="Genomic_DNA"/>
</dbReference>
<evidence type="ECO:0000313" key="4">
    <source>
        <dbReference type="Proteomes" id="UP000006833"/>
    </source>
</evidence>
<reference evidence="4" key="1">
    <citation type="journal article" date="2010" name="ISME J.">
        <title>The complete genome sequence of the algal symbiont Dinoroseobacter shibae: a hitchhiker's guide to life in the sea.</title>
        <authorList>
            <person name="Wagner-Dobler I."/>
            <person name="Ballhausen B."/>
            <person name="Berger M."/>
            <person name="Brinkhoff T."/>
            <person name="Buchholz I."/>
            <person name="Bunk B."/>
            <person name="Cypionka H."/>
            <person name="Daniel R."/>
            <person name="Drepper T."/>
            <person name="Gerdts G."/>
            <person name="Hahnke S."/>
            <person name="Han C."/>
            <person name="Jahn D."/>
            <person name="Kalhoefer D."/>
            <person name="Kiss H."/>
            <person name="Klenk H.P."/>
            <person name="Kyrpides N."/>
            <person name="Liebl W."/>
            <person name="Liesegang H."/>
            <person name="Meincke L."/>
            <person name="Pati A."/>
            <person name="Petersen J."/>
            <person name="Piekarski T."/>
            <person name="Pommerenke C."/>
            <person name="Pradella S."/>
            <person name="Pukall R."/>
            <person name="Rabus R."/>
            <person name="Stackebrandt E."/>
            <person name="Thole S."/>
            <person name="Thompson L."/>
            <person name="Tielen P."/>
            <person name="Tomasch J."/>
            <person name="von Jan M."/>
            <person name="Wanphrut N."/>
            <person name="Wichels A."/>
            <person name="Zech H."/>
            <person name="Simon M."/>
        </authorList>
    </citation>
    <scope>NUCLEOTIDE SEQUENCE [LARGE SCALE GENOMIC DNA]</scope>
    <source>
        <strain evidence="4">DSM 16493 / NCIMB 14021 / DFL 12</strain>
    </source>
</reference>
<name>A8LIF2_DINSH</name>
<feature type="transmembrane region" description="Helical" evidence="1">
    <location>
        <begin position="12"/>
        <end position="37"/>
    </location>
</feature>
<accession>A8LIF2</accession>
<dbReference type="STRING" id="398580.Dshi_1264"/>
<dbReference type="Gene3D" id="1.10.287.70">
    <property type="match status" value="1"/>
</dbReference>
<dbReference type="SUPFAM" id="SSF81324">
    <property type="entry name" value="Voltage-gated potassium channels"/>
    <property type="match status" value="1"/>
</dbReference>
<feature type="transmembrane region" description="Helical" evidence="1">
    <location>
        <begin position="111"/>
        <end position="138"/>
    </location>
</feature>
<keyword evidence="4" id="KW-1185">Reference proteome</keyword>
<dbReference type="Pfam" id="PF07885">
    <property type="entry name" value="Ion_trans_2"/>
    <property type="match status" value="1"/>
</dbReference>
<feature type="transmembrane region" description="Helical" evidence="1">
    <location>
        <begin position="49"/>
        <end position="73"/>
    </location>
</feature>
<dbReference type="eggNOG" id="ENOG5032YV7">
    <property type="taxonomic scope" value="Bacteria"/>
</dbReference>
<dbReference type="KEGG" id="dsh:Dshi_1264"/>
<sequence>MSMAAQVLLGTSFLILCTLVHVGIVAATVPLVARFAARLKHRGKLIRTTVLLSLTVFGIVLAHAIQIWTWAFVFKFVGLFPDIQTSFYFATVTYTTLGYGDIVLGEGLRIFATFGAITGLLTFGISTAFLIGVIGRILPAEDQGHKML</sequence>
<keyword evidence="1" id="KW-0472">Membrane</keyword>
<dbReference type="Proteomes" id="UP000006833">
    <property type="component" value="Chromosome"/>
</dbReference>
<protein>
    <submittedName>
        <fullName evidence="3">Ion transport 2 domain protein</fullName>
    </submittedName>
</protein>
<organism evidence="3 4">
    <name type="scientific">Dinoroseobacter shibae (strain DSM 16493 / NCIMB 14021 / DFL 12)</name>
    <dbReference type="NCBI Taxonomy" id="398580"/>
    <lineage>
        <taxon>Bacteria</taxon>
        <taxon>Pseudomonadati</taxon>
        <taxon>Pseudomonadota</taxon>
        <taxon>Alphaproteobacteria</taxon>
        <taxon>Rhodobacterales</taxon>
        <taxon>Roseobacteraceae</taxon>
        <taxon>Dinoroseobacter</taxon>
    </lineage>
</organism>
<dbReference type="HOGENOM" id="CLU_116321_1_1_5"/>
<feature type="domain" description="Potassium channel" evidence="2">
    <location>
        <begin position="67"/>
        <end position="133"/>
    </location>
</feature>
<gene>
    <name evidence="3" type="ordered locus">Dshi_1264</name>
</gene>
<evidence type="ECO:0000259" key="2">
    <source>
        <dbReference type="Pfam" id="PF07885"/>
    </source>
</evidence>
<proteinExistence type="predicted"/>
<feature type="transmembrane region" description="Helical" evidence="1">
    <location>
        <begin position="85"/>
        <end position="104"/>
    </location>
</feature>
<evidence type="ECO:0000256" key="1">
    <source>
        <dbReference type="SAM" id="Phobius"/>
    </source>
</evidence>
<keyword evidence="1" id="KW-0812">Transmembrane</keyword>
<evidence type="ECO:0000313" key="3">
    <source>
        <dbReference type="EMBL" id="ABV93006.1"/>
    </source>
</evidence>
<dbReference type="InterPro" id="IPR013099">
    <property type="entry name" value="K_chnl_dom"/>
</dbReference>